<feature type="domain" description="Translation elongation factor EFG/EF2" evidence="4">
    <location>
        <begin position="2"/>
        <end position="87"/>
    </location>
</feature>
<evidence type="ECO:0000259" key="4">
    <source>
        <dbReference type="SMART" id="SM00889"/>
    </source>
</evidence>
<protein>
    <submittedName>
        <fullName evidence="5">Elongation factor G</fullName>
    </submittedName>
</protein>
<dbReference type="InterPro" id="IPR014721">
    <property type="entry name" value="Ribsml_uS5_D2-typ_fold_subgr"/>
</dbReference>
<keyword evidence="6" id="KW-1185">Reference proteome</keyword>
<feature type="non-terminal residue" evidence="5">
    <location>
        <position position="1"/>
    </location>
</feature>
<keyword evidence="2" id="KW-0648">Protein biosynthesis</keyword>
<reference evidence="5 6" key="1">
    <citation type="submission" date="2020-03" db="EMBL/GenBank/DDBJ databases">
        <title>Salinimicrobium sp. nov, isolated from SCS.</title>
        <authorList>
            <person name="Cao W.R."/>
        </authorList>
    </citation>
    <scope>NUCLEOTIDE SEQUENCE [LARGE SCALE GENOMIC DNA]</scope>
    <source>
        <strain evidence="6">J15B91</strain>
    </source>
</reference>
<proteinExistence type="predicted"/>
<dbReference type="Proteomes" id="UP000703674">
    <property type="component" value="Unassembled WGS sequence"/>
</dbReference>
<keyword evidence="1" id="KW-0547">Nucleotide-binding</keyword>
<feature type="non-terminal residue" evidence="5">
    <location>
        <position position="101"/>
    </location>
</feature>
<dbReference type="Pfam" id="PF03764">
    <property type="entry name" value="EFG_IV"/>
    <property type="match status" value="1"/>
</dbReference>
<evidence type="ECO:0000256" key="3">
    <source>
        <dbReference type="ARBA" id="ARBA00023134"/>
    </source>
</evidence>
<dbReference type="SMART" id="SM00889">
    <property type="entry name" value="EFG_IV"/>
    <property type="match status" value="1"/>
</dbReference>
<comment type="caution">
    <text evidence="5">The sequence shown here is derived from an EMBL/GenBank/DDBJ whole genome shotgun (WGS) entry which is preliminary data.</text>
</comment>
<evidence type="ECO:0000313" key="5">
    <source>
        <dbReference type="EMBL" id="NJW55713.1"/>
    </source>
</evidence>
<evidence type="ECO:0000313" key="6">
    <source>
        <dbReference type="Proteomes" id="UP000703674"/>
    </source>
</evidence>
<dbReference type="SUPFAM" id="SSF54211">
    <property type="entry name" value="Ribosomal protein S5 domain 2-like"/>
    <property type="match status" value="1"/>
</dbReference>
<keyword evidence="5" id="KW-0251">Elongation factor</keyword>
<keyword evidence="3" id="KW-0342">GTP-binding</keyword>
<organism evidence="5 6">
    <name type="scientific">Salinimicrobium oceani</name>
    <dbReference type="NCBI Taxonomy" id="2722702"/>
    <lineage>
        <taxon>Bacteria</taxon>
        <taxon>Pseudomonadati</taxon>
        <taxon>Bacteroidota</taxon>
        <taxon>Flavobacteriia</taxon>
        <taxon>Flavobacteriales</taxon>
        <taxon>Flavobacteriaceae</taxon>
        <taxon>Salinimicrobium</taxon>
    </lineage>
</organism>
<dbReference type="InterPro" id="IPR020568">
    <property type="entry name" value="Ribosomal_Su5_D2-typ_SF"/>
</dbReference>
<accession>A0ABX1D5I2</accession>
<dbReference type="PANTHER" id="PTHR43636">
    <property type="entry name" value="ELONGATION FACTOR G, MITOCHONDRIAL"/>
    <property type="match status" value="1"/>
</dbReference>
<sequence length="101" mass="10858">GPADEDFKGPGLQFVDEIKGGRIPKEFIPSVEKGFKEAMKTGPMAGFTMDTLKVVLKDGSFHPVDSDQLSFELAAKMGYKVAAKKAGAVILEPIMKVEVVT</sequence>
<dbReference type="PANTHER" id="PTHR43636:SF2">
    <property type="entry name" value="ELONGATION FACTOR G, MITOCHONDRIAL"/>
    <property type="match status" value="1"/>
</dbReference>
<evidence type="ECO:0000256" key="2">
    <source>
        <dbReference type="ARBA" id="ARBA00022917"/>
    </source>
</evidence>
<dbReference type="Gene3D" id="3.30.230.10">
    <property type="match status" value="1"/>
</dbReference>
<evidence type="ECO:0000256" key="1">
    <source>
        <dbReference type="ARBA" id="ARBA00022741"/>
    </source>
</evidence>
<dbReference type="EMBL" id="JAAVJR010001460">
    <property type="protein sequence ID" value="NJW55713.1"/>
    <property type="molecule type" value="Genomic_DNA"/>
</dbReference>
<name>A0ABX1D5I2_9FLAO</name>
<gene>
    <name evidence="5" type="primary">fusA</name>
    <name evidence="5" type="ORF">HC175_22625</name>
</gene>
<dbReference type="InterPro" id="IPR005517">
    <property type="entry name" value="Transl_elong_EFG/EF2_IV"/>
</dbReference>
<dbReference type="GO" id="GO:0003746">
    <property type="term" value="F:translation elongation factor activity"/>
    <property type="evidence" value="ECO:0007669"/>
    <property type="project" value="UniProtKB-KW"/>
</dbReference>